<name>A0A0B6AGM8_PRIM2</name>
<proteinExistence type="predicted"/>
<dbReference type="Proteomes" id="UP000031829">
    <property type="component" value="Chromosome"/>
</dbReference>
<sequence>MKLHTKDTHLNKLEHQIDSNIAKKEKGIINGQVQEQPLTFQERFEVDNQMYPQKRTGIVKKRKEEQEIER</sequence>
<accession>A0A0B6AGM8</accession>
<organism evidence="1 2">
    <name type="scientific">Priestia megaterium (strain ATCC 14581 / DSM 32 / CCUG 1817 / JCM 2506 / NBRC 15308 / NCIMB 9376 / NCTC 10342 / NRRL B-14308 / VKM B-512 / Ford 19)</name>
    <name type="common">Bacillus megaterium</name>
    <dbReference type="NCBI Taxonomy" id="1348623"/>
    <lineage>
        <taxon>Bacteria</taxon>
        <taxon>Bacillati</taxon>
        <taxon>Bacillota</taxon>
        <taxon>Bacilli</taxon>
        <taxon>Bacillales</taxon>
        <taxon>Bacillaceae</taxon>
        <taxon>Priestia</taxon>
    </lineage>
</organism>
<dbReference type="EMBL" id="CP009920">
    <property type="protein sequence ID" value="AJI24035.1"/>
    <property type="molecule type" value="Genomic_DNA"/>
</dbReference>
<protein>
    <submittedName>
        <fullName evidence="1">Uncharacterized protein</fullName>
    </submittedName>
</protein>
<dbReference type="HOGENOM" id="CLU_2749371_0_0_9"/>
<reference evidence="1 2" key="1">
    <citation type="journal article" date="2015" name="Genome Announc.">
        <title>Complete genome sequences for 35 biothreat assay-relevant bacillus species.</title>
        <authorList>
            <person name="Johnson S.L."/>
            <person name="Daligault H.E."/>
            <person name="Davenport K.W."/>
            <person name="Jaissle J."/>
            <person name="Frey K.G."/>
            <person name="Ladner J.T."/>
            <person name="Broomall S.M."/>
            <person name="Bishop-Lilly K.A."/>
            <person name="Bruce D.C."/>
            <person name="Gibbons H.S."/>
            <person name="Coyne S.R."/>
            <person name="Lo C.C."/>
            <person name="Meincke L."/>
            <person name="Munk A.C."/>
            <person name="Koroleva G.I."/>
            <person name="Rosenzweig C.N."/>
            <person name="Palacios G.F."/>
            <person name="Redden C.L."/>
            <person name="Minogue T.D."/>
            <person name="Chain P.S."/>
        </authorList>
    </citation>
    <scope>NUCLEOTIDE SEQUENCE [LARGE SCALE GENOMIC DNA]</scope>
    <source>
        <strain evidence="2">ATCC 14581 / DSM 32 / JCM 2506 / NBRC 15308 / NCIMB 9376 / NCTC 10342 / NRRL B-14308 / VKM B-512</strain>
    </source>
</reference>
<gene>
    <name evidence="1" type="ORF">BG04_4899</name>
</gene>
<evidence type="ECO:0000313" key="2">
    <source>
        <dbReference type="Proteomes" id="UP000031829"/>
    </source>
</evidence>
<evidence type="ECO:0000313" key="1">
    <source>
        <dbReference type="EMBL" id="AJI24035.1"/>
    </source>
</evidence>
<dbReference type="AlphaFoldDB" id="A0A0B6AGM8"/>
<dbReference type="KEGG" id="bmeg:BG04_4899"/>